<sequence length="174" mass="19183">MAEKQTSRDVSAKAAVAAIRGAMSNIELMERFKISPRGFADLLKQLFENKLISEADMVRRGIRFRVKKAQNDLEPESEPEQQPEPEPEPVIAAAPAPKVMSSPKPTSSSGDEEEFLDTVELTKLFSTFGPPQPSASDHPPKAASTPEEPPEEAKEEEVDKKGKFSITGFFKRGR</sequence>
<gene>
    <name evidence="2" type="ORF">HY912_05625</name>
</gene>
<name>A0A9D6Z599_9BACT</name>
<dbReference type="Proteomes" id="UP000807825">
    <property type="component" value="Unassembled WGS sequence"/>
</dbReference>
<feature type="region of interest" description="Disordered" evidence="1">
    <location>
        <begin position="68"/>
        <end position="174"/>
    </location>
</feature>
<dbReference type="EMBL" id="JACRDE010000161">
    <property type="protein sequence ID" value="MBI5248956.1"/>
    <property type="molecule type" value="Genomic_DNA"/>
</dbReference>
<evidence type="ECO:0000313" key="2">
    <source>
        <dbReference type="EMBL" id="MBI5248956.1"/>
    </source>
</evidence>
<protein>
    <submittedName>
        <fullName evidence="2">Uncharacterized protein</fullName>
    </submittedName>
</protein>
<dbReference type="AlphaFoldDB" id="A0A9D6Z599"/>
<reference evidence="2" key="1">
    <citation type="submission" date="2020-07" db="EMBL/GenBank/DDBJ databases">
        <title>Huge and variable diversity of episymbiotic CPR bacteria and DPANN archaea in groundwater ecosystems.</title>
        <authorList>
            <person name="He C.Y."/>
            <person name="Keren R."/>
            <person name="Whittaker M."/>
            <person name="Farag I.F."/>
            <person name="Doudna J."/>
            <person name="Cate J.H.D."/>
            <person name="Banfield J.F."/>
        </authorList>
    </citation>
    <scope>NUCLEOTIDE SEQUENCE</scope>
    <source>
        <strain evidence="2">NC_groundwater_1664_Pr3_B-0.1um_52_9</strain>
    </source>
</reference>
<evidence type="ECO:0000256" key="1">
    <source>
        <dbReference type="SAM" id="MobiDB-lite"/>
    </source>
</evidence>
<feature type="compositionally biased region" description="Acidic residues" evidence="1">
    <location>
        <begin position="73"/>
        <end position="87"/>
    </location>
</feature>
<organism evidence="2 3">
    <name type="scientific">Desulfomonile tiedjei</name>
    <dbReference type="NCBI Taxonomy" id="2358"/>
    <lineage>
        <taxon>Bacteria</taxon>
        <taxon>Pseudomonadati</taxon>
        <taxon>Thermodesulfobacteriota</taxon>
        <taxon>Desulfomonilia</taxon>
        <taxon>Desulfomonilales</taxon>
        <taxon>Desulfomonilaceae</taxon>
        <taxon>Desulfomonile</taxon>
    </lineage>
</organism>
<accession>A0A9D6Z599</accession>
<comment type="caution">
    <text evidence="2">The sequence shown here is derived from an EMBL/GenBank/DDBJ whole genome shotgun (WGS) entry which is preliminary data.</text>
</comment>
<proteinExistence type="predicted"/>
<evidence type="ECO:0000313" key="3">
    <source>
        <dbReference type="Proteomes" id="UP000807825"/>
    </source>
</evidence>